<keyword evidence="10" id="KW-1185">Reference proteome</keyword>
<dbReference type="InterPro" id="IPR006426">
    <property type="entry name" value="Asn_synth_AEB"/>
</dbReference>
<dbReference type="Gene3D" id="3.60.20.10">
    <property type="entry name" value="Glutamine Phosphoribosylpyrophosphate, subunit 1, domain 1"/>
    <property type="match status" value="1"/>
</dbReference>
<accession>A0ABT3TBD7</accession>
<keyword evidence="4" id="KW-0547">Nucleotide-binding</keyword>
<feature type="domain" description="Glutamine amidotransferase type-2" evidence="8">
    <location>
        <begin position="2"/>
        <end position="183"/>
    </location>
</feature>
<evidence type="ECO:0000256" key="2">
    <source>
        <dbReference type="ARBA" id="ARBA00005752"/>
    </source>
</evidence>
<dbReference type="EC" id="6.3.5.4" evidence="3"/>
<dbReference type="PROSITE" id="PS51278">
    <property type="entry name" value="GATASE_TYPE_2"/>
    <property type="match status" value="1"/>
</dbReference>
<comment type="caution">
    <text evidence="9">The sequence shown here is derived from an EMBL/GenBank/DDBJ whole genome shotgun (WGS) entry which is preliminary data.</text>
</comment>
<dbReference type="PANTHER" id="PTHR43284:SF1">
    <property type="entry name" value="ASPARAGINE SYNTHETASE"/>
    <property type="match status" value="1"/>
</dbReference>
<dbReference type="RefSeq" id="WP_279243601.1">
    <property type="nucleotide sequence ID" value="NZ_SHNN01000001.1"/>
</dbReference>
<dbReference type="PIRSF" id="PIRSF001589">
    <property type="entry name" value="Asn_synthetase_glu-h"/>
    <property type="match status" value="1"/>
</dbReference>
<dbReference type="SUPFAM" id="SSF52402">
    <property type="entry name" value="Adenine nucleotide alpha hydrolases-like"/>
    <property type="match status" value="1"/>
</dbReference>
<dbReference type="InterPro" id="IPR017932">
    <property type="entry name" value="GATase_2_dom"/>
</dbReference>
<dbReference type="InterPro" id="IPR001962">
    <property type="entry name" value="Asn_synthase"/>
</dbReference>
<dbReference type="Gene3D" id="3.40.50.620">
    <property type="entry name" value="HUPs"/>
    <property type="match status" value="1"/>
</dbReference>
<dbReference type="GO" id="GO:0004066">
    <property type="term" value="F:asparagine synthase (glutamine-hydrolyzing) activity"/>
    <property type="evidence" value="ECO:0007669"/>
    <property type="project" value="UniProtKB-EC"/>
</dbReference>
<dbReference type="EMBL" id="SHNN01000001">
    <property type="protein sequence ID" value="MCX2979603.1"/>
    <property type="molecule type" value="Genomic_DNA"/>
</dbReference>
<dbReference type="PANTHER" id="PTHR43284">
    <property type="entry name" value="ASPARAGINE SYNTHETASE (GLUTAMINE-HYDROLYZING)"/>
    <property type="match status" value="1"/>
</dbReference>
<proteinExistence type="inferred from homology"/>
<evidence type="ECO:0000256" key="5">
    <source>
        <dbReference type="ARBA" id="ARBA00022840"/>
    </source>
</evidence>
<evidence type="ECO:0000256" key="3">
    <source>
        <dbReference type="ARBA" id="ARBA00012737"/>
    </source>
</evidence>
<name>A0ABT3TBD7_9GAMM</name>
<evidence type="ECO:0000313" key="9">
    <source>
        <dbReference type="EMBL" id="MCX2979603.1"/>
    </source>
</evidence>
<comment type="catalytic activity">
    <reaction evidence="7">
        <text>L-aspartate + L-glutamine + ATP + H2O = L-asparagine + L-glutamate + AMP + diphosphate + H(+)</text>
        <dbReference type="Rhea" id="RHEA:12228"/>
        <dbReference type="ChEBI" id="CHEBI:15377"/>
        <dbReference type="ChEBI" id="CHEBI:15378"/>
        <dbReference type="ChEBI" id="CHEBI:29985"/>
        <dbReference type="ChEBI" id="CHEBI:29991"/>
        <dbReference type="ChEBI" id="CHEBI:30616"/>
        <dbReference type="ChEBI" id="CHEBI:33019"/>
        <dbReference type="ChEBI" id="CHEBI:58048"/>
        <dbReference type="ChEBI" id="CHEBI:58359"/>
        <dbReference type="ChEBI" id="CHEBI:456215"/>
        <dbReference type="EC" id="6.3.5.4"/>
    </reaction>
</comment>
<dbReference type="InterPro" id="IPR029055">
    <property type="entry name" value="Ntn_hydrolases_N"/>
</dbReference>
<evidence type="ECO:0000259" key="8">
    <source>
        <dbReference type="PROSITE" id="PS51278"/>
    </source>
</evidence>
<dbReference type="Pfam" id="PF13522">
    <property type="entry name" value="GATase_6"/>
    <property type="match status" value="1"/>
</dbReference>
<evidence type="ECO:0000256" key="1">
    <source>
        <dbReference type="ARBA" id="ARBA00005187"/>
    </source>
</evidence>
<keyword evidence="9" id="KW-0436">Ligase</keyword>
<dbReference type="CDD" id="cd01991">
    <property type="entry name" value="Asn_synthase_B_C"/>
    <property type="match status" value="1"/>
</dbReference>
<sequence>MCGILFSSGTNQSRNAFQDALDSMSHRGPDYQGTWFNDAGVAMGHNRLSIQDTLARSNQPFVSGDGNHVLIFNGEIYNFKELRKDFQLNCRTESDTEVLLELYIKLGPAMLEHLNGMFAFVIYNTQTTDVFAARDRLGIKPLYHYQAKNRLIFASEIAAVLTLAPQQEFDSLGIRQYLKLRTFFNGHTIHKNISMFPAGHYYLNGKVVEYWRLPEQPTREHWHLDEIESLIGSAVDYRCIADVPLGSYLSGGLDSTIITLLTKNRFTWTVGSATNNEFEWARMAANHLGTEHDELVVSKEEYLEAAEHLIDIRREPLSVPNEVMIYKMTQRVKRENTVVLSGEGADEAFSGYDRIYRWANSSAWDVAQFDAHYSYGSHSDLEIVAYASEPYRSRESCLDIVSAFMQTSHLHGLLRRLDNSTMMCAVEARVPFVDHRLVEYMSGAPLSFRMKDGIIKAPLKQIYGTRLPRQLVEREKVGFPVDLEDVLPGSNENMMDRWLDYNMSRVVGENWSELKSNIFADAHIEAGVS</sequence>
<dbReference type="InterPro" id="IPR051786">
    <property type="entry name" value="ASN_synthetase/amidase"/>
</dbReference>
<dbReference type="InterPro" id="IPR033738">
    <property type="entry name" value="AsnB_N"/>
</dbReference>
<organism evidence="9 10">
    <name type="scientific">Candidatus Litorirhabdus singularis</name>
    <dbReference type="NCBI Taxonomy" id="2518993"/>
    <lineage>
        <taxon>Bacteria</taxon>
        <taxon>Pseudomonadati</taxon>
        <taxon>Pseudomonadota</taxon>
        <taxon>Gammaproteobacteria</taxon>
        <taxon>Cellvibrionales</taxon>
        <taxon>Halieaceae</taxon>
        <taxon>Candidatus Litorirhabdus</taxon>
    </lineage>
</organism>
<evidence type="ECO:0000256" key="6">
    <source>
        <dbReference type="ARBA" id="ARBA00022962"/>
    </source>
</evidence>
<keyword evidence="6" id="KW-0315">Glutamine amidotransferase</keyword>
<dbReference type="InterPro" id="IPR014729">
    <property type="entry name" value="Rossmann-like_a/b/a_fold"/>
</dbReference>
<dbReference type="SUPFAM" id="SSF56235">
    <property type="entry name" value="N-terminal nucleophile aminohydrolases (Ntn hydrolases)"/>
    <property type="match status" value="1"/>
</dbReference>
<dbReference type="NCBIfam" id="TIGR01536">
    <property type="entry name" value="asn_synth_AEB"/>
    <property type="match status" value="1"/>
</dbReference>
<comment type="pathway">
    <text evidence="1">Amino-acid biosynthesis; L-asparagine biosynthesis; L-asparagine from L-aspartate (L-Gln route): step 1/1.</text>
</comment>
<keyword evidence="5" id="KW-0067">ATP-binding</keyword>
<evidence type="ECO:0000256" key="4">
    <source>
        <dbReference type="ARBA" id="ARBA00022741"/>
    </source>
</evidence>
<dbReference type="Pfam" id="PF00733">
    <property type="entry name" value="Asn_synthase"/>
    <property type="match status" value="1"/>
</dbReference>
<comment type="similarity">
    <text evidence="2">Belongs to the asparagine synthetase family.</text>
</comment>
<gene>
    <name evidence="9" type="primary">asnB</name>
    <name evidence="9" type="ORF">EYC98_01865</name>
</gene>
<dbReference type="CDD" id="cd00712">
    <property type="entry name" value="AsnB"/>
    <property type="match status" value="1"/>
</dbReference>
<dbReference type="Proteomes" id="UP001143362">
    <property type="component" value="Unassembled WGS sequence"/>
</dbReference>
<evidence type="ECO:0000256" key="7">
    <source>
        <dbReference type="ARBA" id="ARBA00048741"/>
    </source>
</evidence>
<evidence type="ECO:0000313" key="10">
    <source>
        <dbReference type="Proteomes" id="UP001143362"/>
    </source>
</evidence>
<reference evidence="9" key="1">
    <citation type="submission" date="2019-02" db="EMBL/GenBank/DDBJ databases">
        <authorList>
            <person name="Li S.-H."/>
        </authorList>
    </citation>
    <scope>NUCLEOTIDE SEQUENCE</scope>
    <source>
        <strain evidence="9">IMCC14734</strain>
    </source>
</reference>
<protein>
    <recommendedName>
        <fullName evidence="3">asparagine synthase (glutamine-hydrolyzing)</fullName>
        <ecNumber evidence="3">6.3.5.4</ecNumber>
    </recommendedName>
</protein>